<keyword evidence="2" id="KW-1185">Reference proteome</keyword>
<protein>
    <submittedName>
        <fullName evidence="1">Uncharacterized protein</fullName>
    </submittedName>
</protein>
<gene>
    <name evidence="1" type="ORF">DLP05_085</name>
</gene>
<proteinExistence type="predicted"/>
<organism evidence="1 2">
    <name type="scientific">Stenotrophomonas phage vB_SmaS_DLP_5</name>
    <dbReference type="NCBI Taxonomy" id="2044561"/>
    <lineage>
        <taxon>Viruses</taxon>
        <taxon>Duplodnaviria</taxon>
        <taxon>Heunggongvirae</taxon>
        <taxon>Uroviricota</taxon>
        <taxon>Caudoviricetes</taxon>
        <taxon>Delepquintavirus</taxon>
        <taxon>Delepquintavirus DLP5</taxon>
    </lineage>
</organism>
<name>A0A2D2W346_9CAUD</name>
<accession>A0A2D2W346</accession>
<dbReference type="Proteomes" id="UP000241675">
    <property type="component" value="Segment"/>
</dbReference>
<dbReference type="EMBL" id="MG189906">
    <property type="protein sequence ID" value="ATS92396.1"/>
    <property type="molecule type" value="Genomic_DNA"/>
</dbReference>
<reference evidence="1 2" key="2">
    <citation type="submission" date="2017-11" db="EMBL/GenBank/DDBJ databases">
        <title>Lysogenic conversion of Stenotrophomonas maltophilia by temperate phage DLP4.</title>
        <authorList>
            <person name="Dennis J."/>
            <person name="Stothard P."/>
        </authorList>
    </citation>
    <scope>NUCLEOTIDE SEQUENCE [LARGE SCALE GENOMIC DNA]</scope>
</reference>
<evidence type="ECO:0000313" key="2">
    <source>
        <dbReference type="Proteomes" id="UP000241675"/>
    </source>
</evidence>
<evidence type="ECO:0000313" key="1">
    <source>
        <dbReference type="EMBL" id="ATS92396.1"/>
    </source>
</evidence>
<reference evidence="2" key="1">
    <citation type="submission" date="2017-10" db="EMBL/GenBank/DDBJ databases">
        <authorList>
            <person name="Peters D.L."/>
        </authorList>
    </citation>
    <scope>NUCLEOTIDE SEQUENCE [LARGE SCALE GENOMIC DNA]</scope>
</reference>
<sequence>MDKTRWKWKWWFKYRKAIMPNDRHWWVTTKNGHRVHQWFSIHTLENQKKDMLILQVVVGPWMINLAGAYKVKA</sequence>